<name>A0A4V2KBU1_9GAMM</name>
<dbReference type="Proteomes" id="UP000292639">
    <property type="component" value="Unassembled WGS sequence"/>
</dbReference>
<evidence type="ECO:0000259" key="1">
    <source>
        <dbReference type="Pfam" id="PF04773"/>
    </source>
</evidence>
<proteinExistence type="predicted"/>
<keyword evidence="4" id="KW-1185">Reference proteome</keyword>
<feature type="domain" description="FecR protein" evidence="1">
    <location>
        <begin position="113"/>
        <end position="198"/>
    </location>
</feature>
<dbReference type="InterPro" id="IPR032623">
    <property type="entry name" value="FecR_N"/>
</dbReference>
<organism evidence="3 4">
    <name type="scientific">Stutzerimonas kirkiae</name>
    <dbReference type="NCBI Taxonomy" id="2211392"/>
    <lineage>
        <taxon>Bacteria</taxon>
        <taxon>Pseudomonadati</taxon>
        <taxon>Pseudomonadota</taxon>
        <taxon>Gammaproteobacteria</taxon>
        <taxon>Pseudomonadales</taxon>
        <taxon>Pseudomonadaceae</taxon>
        <taxon>Stutzerimonas</taxon>
    </lineage>
</organism>
<dbReference type="RefSeq" id="WP_131186081.1">
    <property type="nucleotide sequence ID" value="NZ_QJUO01000045.1"/>
</dbReference>
<feature type="domain" description="FecR N-terminal" evidence="2">
    <location>
        <begin position="10"/>
        <end position="49"/>
    </location>
</feature>
<dbReference type="EMBL" id="QJUP01000037">
    <property type="protein sequence ID" value="TBU88671.1"/>
    <property type="molecule type" value="Genomic_DNA"/>
</dbReference>
<dbReference type="OrthoDB" id="8641865at2"/>
<dbReference type="Gene3D" id="2.60.120.1440">
    <property type="match status" value="1"/>
</dbReference>
<dbReference type="AlphaFoldDB" id="A0A4V2KBU1"/>
<reference evidence="3 4" key="1">
    <citation type="submission" date="2018-06" db="EMBL/GenBank/DDBJ databases">
        <title>Three novel Pseudomonas species isolated from symptomatic oak.</title>
        <authorList>
            <person name="Bueno-Gonzalez V."/>
            <person name="Brady C."/>
        </authorList>
    </citation>
    <scope>NUCLEOTIDE SEQUENCE [LARGE SCALE GENOMIC DNA]</scope>
    <source>
        <strain evidence="3 4">P17C</strain>
    </source>
</reference>
<evidence type="ECO:0000313" key="3">
    <source>
        <dbReference type="EMBL" id="TBU88671.1"/>
    </source>
</evidence>
<dbReference type="PANTHER" id="PTHR30273:SF2">
    <property type="entry name" value="PROTEIN FECR"/>
    <property type="match status" value="1"/>
</dbReference>
<comment type="caution">
    <text evidence="3">The sequence shown here is derived from an EMBL/GenBank/DDBJ whole genome shotgun (WGS) entry which is preliminary data.</text>
</comment>
<dbReference type="InterPro" id="IPR012373">
    <property type="entry name" value="Ferrdict_sens_TM"/>
</dbReference>
<accession>A0A4V2KBU1</accession>
<dbReference type="PANTHER" id="PTHR30273">
    <property type="entry name" value="PERIPLASMIC SIGNAL SENSOR AND SIGMA FACTOR ACTIVATOR FECR-RELATED"/>
    <property type="match status" value="1"/>
</dbReference>
<sequence length="313" mass="35104">MNADRDNSLEQVIAWLVHLQSGEFDAAQQRELDAWCAASPRNAQTLQRLRNGLAPLASTELRQLPGDELLKIVQAPSSRRQFLRGGSTLLGLGASGALLERIARVGPALPGDLYTGIGERHTWWLRDGSRLDLNARSIARLDSHAPRHLSHRQGELLLQVNRDASPFLLRSMGRTLHLDHGRFLLRQEGDRLRLITFEQGARLVSTQHSQHALAARRSLLFDHQRIYSETPSNNQETAWLDGWLVLRNHPLSRLVDSLGAYHYGLLRISTAAARLRVTGRYPLDDVPRCLDLLASGLPLAIQRTPFFTTIDLT</sequence>
<evidence type="ECO:0000313" key="4">
    <source>
        <dbReference type="Proteomes" id="UP000292639"/>
    </source>
</evidence>
<dbReference type="InterPro" id="IPR006860">
    <property type="entry name" value="FecR"/>
</dbReference>
<protein>
    <submittedName>
        <fullName evidence="3">Iron dicitrate transport regulator FecR</fullName>
    </submittedName>
</protein>
<dbReference type="GO" id="GO:0016989">
    <property type="term" value="F:sigma factor antagonist activity"/>
    <property type="evidence" value="ECO:0007669"/>
    <property type="project" value="TreeGrafter"/>
</dbReference>
<dbReference type="PIRSF" id="PIRSF018266">
    <property type="entry name" value="FecR"/>
    <property type="match status" value="1"/>
</dbReference>
<evidence type="ECO:0000259" key="2">
    <source>
        <dbReference type="Pfam" id="PF16220"/>
    </source>
</evidence>
<dbReference type="Pfam" id="PF04773">
    <property type="entry name" value="FecR"/>
    <property type="match status" value="1"/>
</dbReference>
<gene>
    <name evidence="3" type="ORF">DNJ96_18050</name>
</gene>
<dbReference type="Pfam" id="PF16220">
    <property type="entry name" value="DUF4880"/>
    <property type="match status" value="1"/>
</dbReference>